<proteinExistence type="predicted"/>
<organism evidence="2 3">
    <name type="scientific">Podospora pseudopauciseta</name>
    <dbReference type="NCBI Taxonomy" id="2093780"/>
    <lineage>
        <taxon>Eukaryota</taxon>
        <taxon>Fungi</taxon>
        <taxon>Dikarya</taxon>
        <taxon>Ascomycota</taxon>
        <taxon>Pezizomycotina</taxon>
        <taxon>Sordariomycetes</taxon>
        <taxon>Sordariomycetidae</taxon>
        <taxon>Sordariales</taxon>
        <taxon>Podosporaceae</taxon>
        <taxon>Podospora</taxon>
    </lineage>
</organism>
<dbReference type="EMBL" id="JAFFHB010000001">
    <property type="protein sequence ID" value="KAK4673140.1"/>
    <property type="molecule type" value="Genomic_DNA"/>
</dbReference>
<dbReference type="Proteomes" id="UP001326199">
    <property type="component" value="Unassembled WGS sequence"/>
</dbReference>
<evidence type="ECO:0000256" key="1">
    <source>
        <dbReference type="SAM" id="MobiDB-lite"/>
    </source>
</evidence>
<dbReference type="GeneID" id="87927851"/>
<accession>A0ABR0HYW3</accession>
<feature type="region of interest" description="Disordered" evidence="1">
    <location>
        <begin position="1"/>
        <end position="48"/>
    </location>
</feature>
<sequence>MPSPRPSSPSVKTLSSGPCGATLAPPPSRPTRQSAQPRASFAKKASAW</sequence>
<reference evidence="2 3" key="1">
    <citation type="journal article" date="2023" name="bioRxiv">
        <title>High-quality genome assemblies of four members of thePodospora anserinaspecies complex.</title>
        <authorList>
            <person name="Ament-Velasquez S.L."/>
            <person name="Vogan A.A."/>
            <person name="Wallerman O."/>
            <person name="Hartmann F."/>
            <person name="Gautier V."/>
            <person name="Silar P."/>
            <person name="Giraud T."/>
            <person name="Johannesson H."/>
        </authorList>
    </citation>
    <scope>NUCLEOTIDE SEQUENCE [LARGE SCALE GENOMIC DNA]</scope>
    <source>
        <strain evidence="2 3">CBS 411.78</strain>
    </source>
</reference>
<evidence type="ECO:0000313" key="3">
    <source>
        <dbReference type="Proteomes" id="UP001326199"/>
    </source>
</evidence>
<gene>
    <name evidence="2" type="ORF">QC763_109189</name>
</gene>
<evidence type="ECO:0000313" key="2">
    <source>
        <dbReference type="EMBL" id="KAK4673140.1"/>
    </source>
</evidence>
<dbReference type="RefSeq" id="XP_062770462.1">
    <property type="nucleotide sequence ID" value="XM_062907508.1"/>
</dbReference>
<protein>
    <submittedName>
        <fullName evidence="2">Uncharacterized protein</fullName>
    </submittedName>
</protein>
<comment type="caution">
    <text evidence="2">The sequence shown here is derived from an EMBL/GenBank/DDBJ whole genome shotgun (WGS) entry which is preliminary data.</text>
</comment>
<keyword evidence="3" id="KW-1185">Reference proteome</keyword>
<name>A0ABR0HYW3_9PEZI</name>